<keyword evidence="4" id="KW-1185">Reference proteome</keyword>
<feature type="compositionally biased region" description="Pro residues" evidence="2">
    <location>
        <begin position="857"/>
        <end position="866"/>
    </location>
</feature>
<feature type="compositionally biased region" description="Basic and acidic residues" evidence="2">
    <location>
        <begin position="715"/>
        <end position="746"/>
    </location>
</feature>
<proteinExistence type="predicted"/>
<organism evidence="3 4">
    <name type="scientific">Elsinoe batatas</name>
    <dbReference type="NCBI Taxonomy" id="2601811"/>
    <lineage>
        <taxon>Eukaryota</taxon>
        <taxon>Fungi</taxon>
        <taxon>Dikarya</taxon>
        <taxon>Ascomycota</taxon>
        <taxon>Pezizomycotina</taxon>
        <taxon>Dothideomycetes</taxon>
        <taxon>Dothideomycetidae</taxon>
        <taxon>Myriangiales</taxon>
        <taxon>Elsinoaceae</taxon>
        <taxon>Elsinoe</taxon>
    </lineage>
</organism>
<feature type="region of interest" description="Disordered" evidence="2">
    <location>
        <begin position="703"/>
        <end position="780"/>
    </location>
</feature>
<evidence type="ECO:0000313" key="4">
    <source>
        <dbReference type="Proteomes" id="UP000809789"/>
    </source>
</evidence>
<comment type="caution">
    <text evidence="3">The sequence shown here is derived from an EMBL/GenBank/DDBJ whole genome shotgun (WGS) entry which is preliminary data.</text>
</comment>
<dbReference type="EMBL" id="JAESVG020000009">
    <property type="protein sequence ID" value="KAG8624777.1"/>
    <property type="molecule type" value="Genomic_DNA"/>
</dbReference>
<dbReference type="Gene3D" id="1.10.287.2610">
    <property type="match status" value="1"/>
</dbReference>
<evidence type="ECO:0000256" key="2">
    <source>
        <dbReference type="SAM" id="MobiDB-lite"/>
    </source>
</evidence>
<dbReference type="PANTHER" id="PTHR45615:SF80">
    <property type="entry name" value="GRIP DOMAIN-CONTAINING PROTEIN"/>
    <property type="match status" value="1"/>
</dbReference>
<feature type="compositionally biased region" description="Low complexity" evidence="2">
    <location>
        <begin position="888"/>
        <end position="897"/>
    </location>
</feature>
<feature type="compositionally biased region" description="Acidic residues" evidence="2">
    <location>
        <begin position="800"/>
        <end position="810"/>
    </location>
</feature>
<reference evidence="3" key="1">
    <citation type="submission" date="2021-07" db="EMBL/GenBank/DDBJ databases">
        <title>Elsinoe batatas strain:CRI-CJ2 Genome sequencing and assembly.</title>
        <authorList>
            <person name="Huang L."/>
        </authorList>
    </citation>
    <scope>NUCLEOTIDE SEQUENCE</scope>
    <source>
        <strain evidence="3">CRI-CJ2</strain>
    </source>
</reference>
<feature type="region of interest" description="Disordered" evidence="2">
    <location>
        <begin position="800"/>
        <end position="905"/>
    </location>
</feature>
<protein>
    <submittedName>
        <fullName evidence="3">Uncharacterized protein</fullName>
    </submittedName>
</protein>
<feature type="compositionally biased region" description="Basic and acidic residues" evidence="2">
    <location>
        <begin position="183"/>
        <end position="213"/>
    </location>
</feature>
<feature type="coiled-coil region" evidence="1">
    <location>
        <begin position="358"/>
        <end position="543"/>
    </location>
</feature>
<name>A0A8K0KWE4_9PEZI</name>
<gene>
    <name evidence="3" type="ORF">KVT40_007844</name>
</gene>
<dbReference type="PANTHER" id="PTHR45615">
    <property type="entry name" value="MYOSIN HEAVY CHAIN, NON-MUSCLE"/>
    <property type="match status" value="1"/>
</dbReference>
<feature type="compositionally biased region" description="Basic residues" evidence="2">
    <location>
        <begin position="747"/>
        <end position="758"/>
    </location>
</feature>
<evidence type="ECO:0000313" key="3">
    <source>
        <dbReference type="EMBL" id="KAG8624777.1"/>
    </source>
</evidence>
<dbReference type="AlphaFoldDB" id="A0A8K0KWE4"/>
<accession>A0A8K0KWE4</accession>
<dbReference type="SUPFAM" id="SSF57997">
    <property type="entry name" value="Tropomyosin"/>
    <property type="match status" value="1"/>
</dbReference>
<feature type="region of interest" description="Disordered" evidence="2">
    <location>
        <begin position="30"/>
        <end position="86"/>
    </location>
</feature>
<evidence type="ECO:0000256" key="1">
    <source>
        <dbReference type="SAM" id="Coils"/>
    </source>
</evidence>
<keyword evidence="1" id="KW-0175">Coiled coil</keyword>
<dbReference type="Proteomes" id="UP000809789">
    <property type="component" value="Unassembled WGS sequence"/>
</dbReference>
<dbReference type="OrthoDB" id="10397888at2759"/>
<sequence>MAPLPALSKVKTCKPVTAGVEAMLHHVRRASHTTSPNGKRITNRKAYGKDKSRNLFSRPAENTARIGSAHTATTSTSSSPRRPSPHSAAILKRNAHLKHYMGLKQFHKVAGDVQALIPDVMDMLDSDLATIFALQAMNASHKMTEEEIEQLEQEFAETKAALDSTEASLKTSQEDLEKASAKFADKEKEFQKQRDASQKIHDSEISSKDRDIKQLTSANEGLKSKNQKLTGTNEELNSMIQKLQQEIQQKSSEIISLNDKVADVTKLYEQKTDLSETLIEEKSNVQSQLDTANEEINSLENEKTHIANQHASAIQALNSQHAAAIEALKTQQAKDIESLKSQYLSTIKYQQSQHDSTVQDLQSQLATANEKCSQRSEEMMDMDSEDYDHKVDLGNQLASVNNTCTQLQQEVSRIQSQLDQRNKEWSEATAREQSGNVQNQQHLSKLQSQLAEKSNLIVSLTSQRDAAEKKAELKEMVERKSFALHDKYKQLDARYNQLEAEHKVAQDRIVAYDEKLEEIKPKLANVESQVKAHVETNKALSERNNLLERTANSSDQDLYKLKFESEAFKQCVEDALSRLSGISPPSPEAAQDDMDDITTMFANTSNSIEDLSSPEAKRKLFLQKLNLVMEDFDQVKRQRTTLDEHADVYRESIKKLRKKQGDEEFKHNEEKKQFESLRVQVAERNIQVKVLLEELSNYKREALHQQAARSAPAPRRSDAPRDVLAPHHSGRIERKRPQPRRADRGAVKKQGKATHRLSHVFVQEESPDPASSDPSIRDADDLAQALMSHYDEFAEGEDFVPLLDFDDEEMSFPAPFIKQEESPPPLPAQSFKQEGSPPPFPTREAFSPAPFIKQEHSPPPWSPPPYTEREQAPSPEPESQAEQGEAMESSPEPGSQVEEGEEMEE</sequence>
<feature type="compositionally biased region" description="Low complexity" evidence="2">
    <location>
        <begin position="68"/>
        <end position="86"/>
    </location>
</feature>
<feature type="region of interest" description="Disordered" evidence="2">
    <location>
        <begin position="183"/>
        <end position="230"/>
    </location>
</feature>